<evidence type="ECO:0000313" key="3">
    <source>
        <dbReference type="EMBL" id="KRZ72688.1"/>
    </source>
</evidence>
<keyword evidence="2" id="KW-0472">Membrane</keyword>
<gene>
    <name evidence="3" type="ORF">T10_5077</name>
</gene>
<proteinExistence type="predicted"/>
<evidence type="ECO:0000256" key="2">
    <source>
        <dbReference type="SAM" id="Phobius"/>
    </source>
</evidence>
<evidence type="ECO:0000256" key="1">
    <source>
        <dbReference type="SAM" id="MobiDB-lite"/>
    </source>
</evidence>
<accession>A0A0V1MMB9</accession>
<feature type="region of interest" description="Disordered" evidence="1">
    <location>
        <begin position="191"/>
        <end position="231"/>
    </location>
</feature>
<keyword evidence="4" id="KW-1185">Reference proteome</keyword>
<reference evidence="3 4" key="1">
    <citation type="submission" date="2015-01" db="EMBL/GenBank/DDBJ databases">
        <title>Evolution of Trichinella species and genotypes.</title>
        <authorList>
            <person name="Korhonen P.K."/>
            <person name="Edoardo P."/>
            <person name="Giuseppe L.R."/>
            <person name="Gasser R.B."/>
        </authorList>
    </citation>
    <scope>NUCLEOTIDE SEQUENCE [LARGE SCALE GENOMIC DNA]</scope>
    <source>
        <strain evidence="3">ISS1980</strain>
    </source>
</reference>
<evidence type="ECO:0000313" key="4">
    <source>
        <dbReference type="Proteomes" id="UP000054843"/>
    </source>
</evidence>
<feature type="transmembrane region" description="Helical" evidence="2">
    <location>
        <begin position="82"/>
        <end position="103"/>
    </location>
</feature>
<dbReference type="AlphaFoldDB" id="A0A0V1MMB9"/>
<dbReference type="EMBL" id="JYDO01000074">
    <property type="protein sequence ID" value="KRZ72688.1"/>
    <property type="molecule type" value="Genomic_DNA"/>
</dbReference>
<feature type="compositionally biased region" description="Acidic residues" evidence="1">
    <location>
        <begin position="191"/>
        <end position="203"/>
    </location>
</feature>
<comment type="caution">
    <text evidence="3">The sequence shown here is derived from an EMBL/GenBank/DDBJ whole genome shotgun (WGS) entry which is preliminary data.</text>
</comment>
<protein>
    <submittedName>
        <fullName evidence="3">Uncharacterized protein</fullName>
    </submittedName>
</protein>
<keyword evidence="2" id="KW-0812">Transmembrane</keyword>
<name>A0A0V1MMB9_9BILA</name>
<sequence>MLISHIECHPGKQIQYYLQDSATICKLLDVCPRVNVVSSLRDLGQIYPVYSYLLINIIACGGPLMAAFAFLHTCIARLLEQLFQGVATFDLCFILMTMSLTFLDNKSHFTFYLRLCFSFSYSIFTLHKIQQLVGASRYVHTVSTEIGSDEESDVISVCNFEADHGSDQLFEVESDGEVFIYTSVIYTTDNGSDEATTDSEFENEYTSPNGIISKRRPFAPRSRRQDITVEL</sequence>
<feature type="transmembrane region" description="Helical" evidence="2">
    <location>
        <begin position="49"/>
        <end position="70"/>
    </location>
</feature>
<dbReference type="Proteomes" id="UP000054843">
    <property type="component" value="Unassembled WGS sequence"/>
</dbReference>
<feature type="compositionally biased region" description="Basic residues" evidence="1">
    <location>
        <begin position="213"/>
        <end position="222"/>
    </location>
</feature>
<keyword evidence="2" id="KW-1133">Transmembrane helix</keyword>
<organism evidence="3 4">
    <name type="scientific">Trichinella papuae</name>
    <dbReference type="NCBI Taxonomy" id="268474"/>
    <lineage>
        <taxon>Eukaryota</taxon>
        <taxon>Metazoa</taxon>
        <taxon>Ecdysozoa</taxon>
        <taxon>Nematoda</taxon>
        <taxon>Enoplea</taxon>
        <taxon>Dorylaimia</taxon>
        <taxon>Trichinellida</taxon>
        <taxon>Trichinellidae</taxon>
        <taxon>Trichinella</taxon>
    </lineage>
</organism>